<gene>
    <name evidence="1" type="ORF">BO82DRAFT_333112</name>
</gene>
<proteinExistence type="predicted"/>
<dbReference type="OrthoDB" id="5296720at2759"/>
<accession>A0A319CB77</accession>
<reference evidence="1 2" key="1">
    <citation type="submission" date="2016-12" db="EMBL/GenBank/DDBJ databases">
        <title>The genomes of Aspergillus section Nigri reveals drivers in fungal speciation.</title>
        <authorList>
            <consortium name="DOE Joint Genome Institute"/>
            <person name="Vesth T.C."/>
            <person name="Nybo J."/>
            <person name="Theobald S."/>
            <person name="Brandl J."/>
            <person name="Frisvad J.C."/>
            <person name="Nielsen K.F."/>
            <person name="Lyhne E.K."/>
            <person name="Kogle M.E."/>
            <person name="Kuo A."/>
            <person name="Riley R."/>
            <person name="Clum A."/>
            <person name="Nolan M."/>
            <person name="Lipzen A."/>
            <person name="Salamov A."/>
            <person name="Henrissat B."/>
            <person name="Wiebenga A."/>
            <person name="De Vries R.P."/>
            <person name="Grigoriev I.V."/>
            <person name="Mortensen U.H."/>
            <person name="Andersen M.R."/>
            <person name="Baker S.E."/>
        </authorList>
    </citation>
    <scope>NUCLEOTIDE SEQUENCE [LARGE SCALE GENOMIC DNA]</scope>
    <source>
        <strain evidence="1 2">CBS 121591</strain>
    </source>
</reference>
<dbReference type="GeneID" id="37135947"/>
<dbReference type="RefSeq" id="XP_025492965.1">
    <property type="nucleotide sequence ID" value="XM_025633206.1"/>
</dbReference>
<protein>
    <submittedName>
        <fullName evidence="1">Uncharacterized protein</fullName>
    </submittedName>
</protein>
<sequence length="817" mass="89732">MTSQLSCLENLPNEILDEIVSYLPVATPSESNFHHTPTTHFTASSTQNLKNAAQVSSRLLELVRSRLYAHSRFYLDDLYDFLNFVTSHRLERYITSLVVLLGNDPPRDLDINRLLRHLSNLNPLRITVLAPPSRIGAMLNTKAPEEHSWAFQITHQLCQWERSIPPESPVFTTNPSSNPLDIMAYSSLRFNEGSSLRAYAHYEYFLFEVPSVLGKWGTIASMGTEEEKLSISRGLRHLTSFSYTAIFPFYNHVKLVLDALELMMNLQSFTVQLAPCSEDSAIDLANRGPIDPNDPWMELATGYDIIAHSIIELGRSASLVHFRTLDYQNEALRVELSQSLGAKFQDTEWETNGHGEWTKTASNGGIKNHLSPITIDNHPGLTLCYLICNSQFITFSYHWCTFLSEPVCVFCAPKSLHLSTVIFRVDLLPIFRSAILTCYEALPLSIPKTIEVYDLTPPAISFTQTAMDSTSNLHAAEPALPTLAHKLLLSDEASSSSRQSVDDIDSSHPPHPTESWNLYADINAGLQASRGSVFRAGSVIGFSRLRSKSNENTEDDEYLSQVRACQLPKSITHLIRQGQTLNTPNSTTIYIVHPATFNAFSPRRLLASLLNTTNSTTNRQPLTRDAAIACLDRVQLFPVFDLNAASQAIHEISSAVASSSAAGRESLPPNKAIMLVAGLDTLAEGVVRTSNAARGAAALTTALRTLTHLTRTTSPATVSVLLVNTSGLGTTTATANANYASGGSIAMQDEPGSRENGIRSAFGANGASLFPSLLMRTLDQGLDTHILVSTKRSGVVVEVIKDRLGEGIGKWCVWKSI</sequence>
<name>A0A319CB77_9EURO</name>
<dbReference type="AlphaFoldDB" id="A0A319CB77"/>
<dbReference type="EMBL" id="KZ821693">
    <property type="protein sequence ID" value="PYH82765.1"/>
    <property type="molecule type" value="Genomic_DNA"/>
</dbReference>
<organism evidence="1 2">
    <name type="scientific">Aspergillus uvarum CBS 121591</name>
    <dbReference type="NCBI Taxonomy" id="1448315"/>
    <lineage>
        <taxon>Eukaryota</taxon>
        <taxon>Fungi</taxon>
        <taxon>Dikarya</taxon>
        <taxon>Ascomycota</taxon>
        <taxon>Pezizomycotina</taxon>
        <taxon>Eurotiomycetes</taxon>
        <taxon>Eurotiomycetidae</taxon>
        <taxon>Eurotiales</taxon>
        <taxon>Aspergillaceae</taxon>
        <taxon>Aspergillus</taxon>
        <taxon>Aspergillus subgen. Circumdati</taxon>
    </lineage>
</organism>
<dbReference type="VEuPathDB" id="FungiDB:BO82DRAFT_333112"/>
<evidence type="ECO:0000313" key="2">
    <source>
        <dbReference type="Proteomes" id="UP000248340"/>
    </source>
</evidence>
<dbReference type="Proteomes" id="UP000248340">
    <property type="component" value="Unassembled WGS sequence"/>
</dbReference>
<evidence type="ECO:0000313" key="1">
    <source>
        <dbReference type="EMBL" id="PYH82765.1"/>
    </source>
</evidence>
<dbReference type="STRING" id="1448315.A0A319CB77"/>
<keyword evidence="2" id="KW-1185">Reference proteome</keyword>